<dbReference type="Gene3D" id="1.20.140.10">
    <property type="entry name" value="Butyryl-CoA Dehydrogenase, subunit A, domain 3"/>
    <property type="match status" value="1"/>
</dbReference>
<comment type="caution">
    <text evidence="9">The sequence shown here is derived from an EMBL/GenBank/DDBJ whole genome shotgun (WGS) entry which is preliminary data.</text>
</comment>
<comment type="cofactor">
    <cofactor evidence="1">
        <name>FAD</name>
        <dbReference type="ChEBI" id="CHEBI:57692"/>
    </cofactor>
</comment>
<dbReference type="Pfam" id="PF00441">
    <property type="entry name" value="Acyl-CoA_dh_1"/>
    <property type="match status" value="1"/>
</dbReference>
<name>E6QL73_9ZZZZ</name>
<dbReference type="FunFam" id="2.40.110.10:FF:000001">
    <property type="entry name" value="Acyl-CoA dehydrogenase, mitochondrial"/>
    <property type="match status" value="1"/>
</dbReference>
<keyword evidence="4" id="KW-0274">FAD</keyword>
<dbReference type="InterPro" id="IPR046373">
    <property type="entry name" value="Acyl-CoA_Oxase/DH_mid-dom_sf"/>
</dbReference>
<dbReference type="SUPFAM" id="SSF56645">
    <property type="entry name" value="Acyl-CoA dehydrogenase NM domain-like"/>
    <property type="match status" value="1"/>
</dbReference>
<dbReference type="Gene3D" id="1.10.540.10">
    <property type="entry name" value="Acyl-CoA dehydrogenase/oxidase, N-terminal domain"/>
    <property type="match status" value="1"/>
</dbReference>
<dbReference type="PROSITE" id="PS00073">
    <property type="entry name" value="ACYL_COA_DH_2"/>
    <property type="match status" value="1"/>
</dbReference>
<comment type="similarity">
    <text evidence="2">Belongs to the acyl-CoA dehydrogenase family.</text>
</comment>
<accession>E6QL73</accession>
<protein>
    <submittedName>
        <fullName evidence="9">Acyl-CoA dehydrogenase</fullName>
        <ecNumber evidence="9">1.3.99.-</ecNumber>
    </submittedName>
</protein>
<dbReference type="AlphaFoldDB" id="E6QL73"/>
<dbReference type="InterPro" id="IPR013786">
    <property type="entry name" value="AcylCoA_DH/ox_N"/>
</dbReference>
<dbReference type="PROSITE" id="PS00072">
    <property type="entry name" value="ACYL_COA_DH_1"/>
    <property type="match status" value="1"/>
</dbReference>
<dbReference type="PANTHER" id="PTHR43884:SF12">
    <property type="entry name" value="ISOVALERYL-COA DEHYDROGENASE, MITOCHONDRIAL-RELATED"/>
    <property type="match status" value="1"/>
</dbReference>
<dbReference type="Pfam" id="PF02771">
    <property type="entry name" value="Acyl-CoA_dh_N"/>
    <property type="match status" value="1"/>
</dbReference>
<dbReference type="InterPro" id="IPR009100">
    <property type="entry name" value="AcylCoA_DH/oxidase_NM_dom_sf"/>
</dbReference>
<evidence type="ECO:0000256" key="4">
    <source>
        <dbReference type="ARBA" id="ARBA00022827"/>
    </source>
</evidence>
<evidence type="ECO:0000259" key="7">
    <source>
        <dbReference type="Pfam" id="PF02770"/>
    </source>
</evidence>
<evidence type="ECO:0000259" key="8">
    <source>
        <dbReference type="Pfam" id="PF02771"/>
    </source>
</evidence>
<dbReference type="Gene3D" id="2.40.110.10">
    <property type="entry name" value="Butyryl-CoA Dehydrogenase, subunit A, domain 2"/>
    <property type="match status" value="1"/>
</dbReference>
<dbReference type="InterPro" id="IPR006089">
    <property type="entry name" value="Acyl-CoA_DH_CS"/>
</dbReference>
<dbReference type="Pfam" id="PF02770">
    <property type="entry name" value="Acyl-CoA_dh_M"/>
    <property type="match status" value="1"/>
</dbReference>
<feature type="domain" description="Acyl-CoA dehydrogenase/oxidase C-terminal" evidence="6">
    <location>
        <begin position="240"/>
        <end position="389"/>
    </location>
</feature>
<evidence type="ECO:0000313" key="9">
    <source>
        <dbReference type="EMBL" id="CBI07993.1"/>
    </source>
</evidence>
<keyword evidence="3" id="KW-0285">Flavoprotein</keyword>
<dbReference type="PIRSF" id="PIRSF016578">
    <property type="entry name" value="HsaA"/>
    <property type="match status" value="1"/>
</dbReference>
<dbReference type="FunFam" id="1.20.140.10:FF:000004">
    <property type="entry name" value="Acyl-CoA dehydrogenase FadE25"/>
    <property type="match status" value="1"/>
</dbReference>
<feature type="domain" description="Acyl-CoA dehydrogenase/oxidase N-terminal" evidence="8">
    <location>
        <begin position="17"/>
        <end position="129"/>
    </location>
</feature>
<dbReference type="GO" id="GO:0003995">
    <property type="term" value="F:acyl-CoA dehydrogenase activity"/>
    <property type="evidence" value="ECO:0007669"/>
    <property type="project" value="InterPro"/>
</dbReference>
<reference evidence="9" key="1">
    <citation type="submission" date="2009-10" db="EMBL/GenBank/DDBJ databases">
        <title>Diversity of trophic interactions inside an arsenic-rich microbial ecosystem.</title>
        <authorList>
            <person name="Bertin P.N."/>
            <person name="Heinrich-Salmeron A."/>
            <person name="Pelletier E."/>
            <person name="Goulhen-Chollet F."/>
            <person name="Arsene-Ploetze F."/>
            <person name="Gallien S."/>
            <person name="Calteau A."/>
            <person name="Vallenet D."/>
            <person name="Casiot C."/>
            <person name="Chane-Woon-Ming B."/>
            <person name="Giloteaux L."/>
            <person name="Barakat M."/>
            <person name="Bonnefoy V."/>
            <person name="Bruneel O."/>
            <person name="Chandler M."/>
            <person name="Cleiss J."/>
            <person name="Duran R."/>
            <person name="Elbaz-Poulichet F."/>
            <person name="Fonknechten N."/>
            <person name="Lauga B."/>
            <person name="Mornico D."/>
            <person name="Ortet P."/>
            <person name="Schaeffer C."/>
            <person name="Siguier P."/>
            <person name="Alexander Thil Smith A."/>
            <person name="Van Dorsselaer A."/>
            <person name="Weissenbach J."/>
            <person name="Medigue C."/>
            <person name="Le Paslier D."/>
        </authorList>
    </citation>
    <scope>NUCLEOTIDE SEQUENCE</scope>
</reference>
<dbReference type="FunFam" id="1.10.540.10:FF:000002">
    <property type="entry name" value="Acyl-CoA dehydrogenase FadE19"/>
    <property type="match status" value="1"/>
</dbReference>
<dbReference type="PANTHER" id="PTHR43884">
    <property type="entry name" value="ACYL-COA DEHYDROGENASE"/>
    <property type="match status" value="1"/>
</dbReference>
<dbReference type="GO" id="GO:0050660">
    <property type="term" value="F:flavin adenine dinucleotide binding"/>
    <property type="evidence" value="ECO:0007669"/>
    <property type="project" value="InterPro"/>
</dbReference>
<sequence length="396" mass="43097">MRVEPEPSATLYPFVLTEEQEQLRREIRAFAAREIAPNVMAWDESGQFPLAVVKQLGAMGLLGVLFPPEYGGAGLTYVDYILAIEELSAVDGSIGLTVAAHNSLGSNHIFLAGNEEQRQRYIPRLARGEWLAAWGLTEPGSGSDASSARTTAVRKGDRYVLNGNKTFITNGHYADVVVVIAVTDSSQGTHGLSAFAVEKGTPGFHPGRKENKLGLRASDTSELIFEDCEIPAENLLGREGEGFIDAMRVLDGGRISIAALSLGIARGALDATLKYVKERRQFGKAIAEFQGIQWKLADMATELHAARVLTQRAAVLKDGGRRVTLESSMAKLMASEVAVRICNDAVQLFGGYGFIKDYPVEKFYRDVKLCTIGEGTSEIQRMVIAREILKVYPSRG</sequence>
<evidence type="ECO:0000256" key="2">
    <source>
        <dbReference type="ARBA" id="ARBA00009347"/>
    </source>
</evidence>
<dbReference type="SUPFAM" id="SSF47203">
    <property type="entry name" value="Acyl-CoA dehydrogenase C-terminal domain-like"/>
    <property type="match status" value="1"/>
</dbReference>
<evidence type="ECO:0000256" key="1">
    <source>
        <dbReference type="ARBA" id="ARBA00001974"/>
    </source>
</evidence>
<feature type="domain" description="Acyl-CoA oxidase/dehydrogenase middle" evidence="7">
    <location>
        <begin position="134"/>
        <end position="228"/>
    </location>
</feature>
<evidence type="ECO:0000256" key="5">
    <source>
        <dbReference type="ARBA" id="ARBA00023002"/>
    </source>
</evidence>
<dbReference type="EC" id="1.3.99.-" evidence="9"/>
<dbReference type="InterPro" id="IPR037069">
    <property type="entry name" value="AcylCoA_DH/ox_N_sf"/>
</dbReference>
<dbReference type="InterPro" id="IPR009075">
    <property type="entry name" value="AcylCo_DH/oxidase_C"/>
</dbReference>
<dbReference type="InterPro" id="IPR006091">
    <property type="entry name" value="Acyl-CoA_Oxase/DH_mid-dom"/>
</dbReference>
<dbReference type="InterPro" id="IPR036250">
    <property type="entry name" value="AcylCo_DH-like_C"/>
</dbReference>
<evidence type="ECO:0000256" key="3">
    <source>
        <dbReference type="ARBA" id="ARBA00022630"/>
    </source>
</evidence>
<proteinExistence type="inferred from homology"/>
<dbReference type="EMBL" id="CABQ01000170">
    <property type="protein sequence ID" value="CBI07993.1"/>
    <property type="molecule type" value="Genomic_DNA"/>
</dbReference>
<dbReference type="CDD" id="cd01158">
    <property type="entry name" value="SCAD_SBCAD"/>
    <property type="match status" value="1"/>
</dbReference>
<evidence type="ECO:0000259" key="6">
    <source>
        <dbReference type="Pfam" id="PF00441"/>
    </source>
</evidence>
<organism evidence="9">
    <name type="scientific">mine drainage metagenome</name>
    <dbReference type="NCBI Taxonomy" id="410659"/>
    <lineage>
        <taxon>unclassified sequences</taxon>
        <taxon>metagenomes</taxon>
        <taxon>ecological metagenomes</taxon>
    </lineage>
</organism>
<keyword evidence="5 9" id="KW-0560">Oxidoreductase</keyword>
<gene>
    <name evidence="9" type="primary">acdA</name>
    <name evidence="9" type="ORF">CARN6_1411</name>
</gene>